<sequence>MPSMARSICSISLIVCVMAARHVAAQDILGKMIPSDALFSGVKKDVIHGHLQRMLQMDIQHEELETVEDCSPAALFEDKKCVAQSRADSKLSSTSTMLSVEATRGAPNCKGPDCVIAPMPGSKATIETKAPGVERQIQNTKVVTYGPMTQDAYERMVQRKRTALREELQKKGTLTAELEAFLQTSGAQLKDAFGIPFPAGPSEPRARDDFEMRFLPQAPSPDPAIKRTTTSASSDVSKATSTSSSSTRGDFEMGFEPQTPTMDPNALRSELEAFIAAASPAPQHAIQHSTAIPTTAATTTTANTNTQNRIPDATPTTATVELTQPATVTASTTTSELDPASGNQQDHQRLPLKSVLRDAGVPTSGPARPPMTEQEAARLASQQAANAAVREAALAHERQIVREGLTTGKKASVQKTATVSSSTFSSVGQQKSSDSHQHRRTTSGNNLNTATTTGRATANAKRGAGPRIVHRASPSSWNITSYLSVAFLVAVVAFVLFVLTAVMEDALVARPNSVRNGDVTVALPAHWLALTHSLWRRCRRAFIAARKQLTGHGSDLPMSVNDGSGSISRAAAAAAVFANVFWSHLRRQHLGGAVAAAFDASRRTSAGGIAPDRSSSGGAAATYSSPFAAPQYQQSHGAISPIATPPMSYVIEADGSAAATAAMELNLRRRH</sequence>
<evidence type="ECO:0000256" key="2">
    <source>
        <dbReference type="SAM" id="Phobius"/>
    </source>
</evidence>
<feature type="transmembrane region" description="Helical" evidence="2">
    <location>
        <begin position="482"/>
        <end position="503"/>
    </location>
</feature>
<name>A0A8J4FAQ8_9CHLO</name>
<dbReference type="EMBL" id="BNCO01000062">
    <property type="protein sequence ID" value="GIL64024.1"/>
    <property type="molecule type" value="Genomic_DNA"/>
</dbReference>
<dbReference type="Proteomes" id="UP000747399">
    <property type="component" value="Unassembled WGS sequence"/>
</dbReference>
<feature type="signal peptide" evidence="3">
    <location>
        <begin position="1"/>
        <end position="25"/>
    </location>
</feature>
<feature type="chain" id="PRO_5035301784" evidence="3">
    <location>
        <begin position="26"/>
        <end position="671"/>
    </location>
</feature>
<proteinExistence type="predicted"/>
<organism evidence="4 5">
    <name type="scientific">Volvox africanus</name>
    <dbReference type="NCBI Taxonomy" id="51714"/>
    <lineage>
        <taxon>Eukaryota</taxon>
        <taxon>Viridiplantae</taxon>
        <taxon>Chlorophyta</taxon>
        <taxon>core chlorophytes</taxon>
        <taxon>Chlorophyceae</taxon>
        <taxon>CS clade</taxon>
        <taxon>Chlamydomonadales</taxon>
        <taxon>Volvocaceae</taxon>
        <taxon>Volvox</taxon>
    </lineage>
</organism>
<accession>A0A8J4FAQ8</accession>
<keyword evidence="3" id="KW-0732">Signal</keyword>
<evidence type="ECO:0000313" key="4">
    <source>
        <dbReference type="EMBL" id="GIL64024.1"/>
    </source>
</evidence>
<keyword evidence="2" id="KW-1133">Transmembrane helix</keyword>
<evidence type="ECO:0000313" key="5">
    <source>
        <dbReference type="Proteomes" id="UP000747399"/>
    </source>
</evidence>
<feature type="compositionally biased region" description="Low complexity" evidence="1">
    <location>
        <begin position="228"/>
        <end position="247"/>
    </location>
</feature>
<evidence type="ECO:0000256" key="1">
    <source>
        <dbReference type="SAM" id="MobiDB-lite"/>
    </source>
</evidence>
<evidence type="ECO:0000256" key="3">
    <source>
        <dbReference type="SAM" id="SignalP"/>
    </source>
</evidence>
<keyword evidence="5" id="KW-1185">Reference proteome</keyword>
<reference evidence="4" key="1">
    <citation type="journal article" date="2021" name="Proc. Natl. Acad. Sci. U.S.A.">
        <title>Three genomes in the algal genus Volvox reveal the fate of a haploid sex-determining region after a transition to homothallism.</title>
        <authorList>
            <person name="Yamamoto K."/>
            <person name="Hamaji T."/>
            <person name="Kawai-Toyooka H."/>
            <person name="Matsuzaki R."/>
            <person name="Takahashi F."/>
            <person name="Nishimura Y."/>
            <person name="Kawachi M."/>
            <person name="Noguchi H."/>
            <person name="Minakuchi Y."/>
            <person name="Umen J.G."/>
            <person name="Toyoda A."/>
            <person name="Nozaki H."/>
        </authorList>
    </citation>
    <scope>NUCLEOTIDE SEQUENCE</scope>
    <source>
        <strain evidence="4">NIES-3780</strain>
    </source>
</reference>
<comment type="caution">
    <text evidence="4">The sequence shown here is derived from an EMBL/GenBank/DDBJ whole genome shotgun (WGS) entry which is preliminary data.</text>
</comment>
<feature type="region of interest" description="Disordered" evidence="1">
    <location>
        <begin position="214"/>
        <end position="264"/>
    </location>
</feature>
<dbReference type="AlphaFoldDB" id="A0A8J4FAQ8"/>
<protein>
    <submittedName>
        <fullName evidence="4">Uncharacterized protein</fullName>
    </submittedName>
</protein>
<feature type="compositionally biased region" description="Low complexity" evidence="1">
    <location>
        <begin position="418"/>
        <end position="432"/>
    </location>
</feature>
<keyword evidence="2" id="KW-0812">Transmembrane</keyword>
<gene>
    <name evidence="4" type="ORF">Vafri_18013</name>
</gene>
<feature type="compositionally biased region" description="Low complexity" evidence="1">
    <location>
        <begin position="373"/>
        <end position="383"/>
    </location>
</feature>
<feature type="region of interest" description="Disordered" evidence="1">
    <location>
        <begin position="329"/>
        <end position="383"/>
    </location>
</feature>
<feature type="compositionally biased region" description="Low complexity" evidence="1">
    <location>
        <begin position="442"/>
        <end position="465"/>
    </location>
</feature>
<feature type="region of interest" description="Disordered" evidence="1">
    <location>
        <begin position="406"/>
        <end position="468"/>
    </location>
</feature>
<keyword evidence="2" id="KW-0472">Membrane</keyword>